<dbReference type="HOGENOM" id="CLU_480435_0_0_9"/>
<dbReference type="Proteomes" id="UP000005950">
    <property type="component" value="Unassembled WGS sequence"/>
</dbReference>
<dbReference type="EMBL" id="ACCF01000179">
    <property type="protein sequence ID" value="EEF67050.1"/>
    <property type="molecule type" value="Genomic_DNA"/>
</dbReference>
<gene>
    <name evidence="1" type="ORF">HOLDEFILI_02806</name>
</gene>
<evidence type="ECO:0000313" key="1">
    <source>
        <dbReference type="EMBL" id="EEF67050.1"/>
    </source>
</evidence>
<evidence type="ECO:0000313" key="2">
    <source>
        <dbReference type="Proteomes" id="UP000005950"/>
    </source>
</evidence>
<accession>B9YAE9</accession>
<proteinExistence type="predicted"/>
<sequence length="567" mass="64568">MNKNGFRIKTASRFWNITAKEIGSFVNEGRVFSFWLLIYDRLFNRGQIRRYLRNALPSFRSILYNEVKEEMGKEWGETMGREKKSKAKRRWIKTLTAGMLGILLCGCGVQPRQEGPAPSSTSAADVPMPSVVPTPMPDMETLLPKLLKDRGLIQALNSTIYEFSHEYELVIHDKEWTFTDAKGKGNIIVNLTDSEITFIFPDVTLEYKKKDRIVKTAVFSAELTMALEGSESSWNAEIVTEDDQRFVIQFDPKTAEIQDGEAGSETLGQKMNFAPSLYGQCLSFFKRYWNQSIDQRMIIKAMVVTATKLERGIDPDNITIRVDKTPENPVNVLEPNGVTPEITLEVEMNFNDKDTIYLKNTSKLEKTLYLFTAMDQGFDDPSAIDWEALAPTLMSAIPKYGCDGRYCLNAEGQVRFADYAIREGYGSLVTQPDMNKAAKVLSGQDYVYNDYDNRKLSSGVVYSQSVNSYIAYSREGDWLEASPGVIVLDQKQSDNRITLDFVTYVPQWEDKLIVEGIPVENDNGQRNANPKVIQTVKDNLDRMPHWTAELEDTGDDQFYRLLWAVRY</sequence>
<reference evidence="1 2" key="1">
    <citation type="submission" date="2008-12" db="EMBL/GenBank/DDBJ databases">
        <authorList>
            <person name="Fulton L."/>
            <person name="Clifton S."/>
            <person name="Fulton B."/>
            <person name="Xu J."/>
            <person name="Minx P."/>
            <person name="Pepin K.H."/>
            <person name="Johnson M."/>
            <person name="Bhonagiri V."/>
            <person name="Nash W.E."/>
            <person name="Mardis E.R."/>
            <person name="Wilson R.K."/>
        </authorList>
    </citation>
    <scope>NUCLEOTIDE SEQUENCE [LARGE SCALE GENOMIC DNA]</scope>
    <source>
        <strain evidence="1 2">DSM 12042</strain>
    </source>
</reference>
<reference evidence="1 2" key="2">
    <citation type="submission" date="2009-02" db="EMBL/GenBank/DDBJ databases">
        <title>Draft genome sequence of Holdemania filiformis DSM 12042.</title>
        <authorList>
            <person name="Sudarsanam P."/>
            <person name="Ley R."/>
            <person name="Guruge J."/>
            <person name="Turnbaugh P.J."/>
            <person name="Mahowald M."/>
            <person name="Liep D."/>
            <person name="Gordon J."/>
        </authorList>
    </citation>
    <scope>NUCLEOTIDE SEQUENCE [LARGE SCALE GENOMIC DNA]</scope>
    <source>
        <strain evidence="1 2">DSM 12042</strain>
    </source>
</reference>
<protein>
    <submittedName>
        <fullName evidence="1">Uncharacterized protein</fullName>
    </submittedName>
</protein>
<organism evidence="1 2">
    <name type="scientific">Holdemania filiformis DSM 12042</name>
    <dbReference type="NCBI Taxonomy" id="545696"/>
    <lineage>
        <taxon>Bacteria</taxon>
        <taxon>Bacillati</taxon>
        <taxon>Bacillota</taxon>
        <taxon>Erysipelotrichia</taxon>
        <taxon>Erysipelotrichales</taxon>
        <taxon>Erysipelotrichaceae</taxon>
        <taxon>Holdemania</taxon>
    </lineage>
</organism>
<comment type="caution">
    <text evidence="1">The sequence shown here is derived from an EMBL/GenBank/DDBJ whole genome shotgun (WGS) entry which is preliminary data.</text>
</comment>
<name>B9YAE9_9FIRM</name>
<dbReference type="AlphaFoldDB" id="B9YAE9"/>